<keyword evidence="3" id="KW-1185">Reference proteome</keyword>
<dbReference type="EMBL" id="VWPX01018375">
    <property type="protein sequence ID" value="NWI20126.1"/>
    <property type="molecule type" value="Genomic_DNA"/>
</dbReference>
<dbReference type="PANTHER" id="PTHR14362">
    <property type="entry name" value="COILED-COIL DOMAIN-CONTAINING PROTEIN 81"/>
    <property type="match status" value="1"/>
</dbReference>
<feature type="non-terminal residue" evidence="2">
    <location>
        <position position="140"/>
    </location>
</feature>
<feature type="domain" description="CCDC81 HU" evidence="1">
    <location>
        <begin position="59"/>
        <end position="130"/>
    </location>
</feature>
<dbReference type="InterPro" id="IPR040673">
    <property type="entry name" value="CCDC81_HU_dom_2"/>
</dbReference>
<evidence type="ECO:0000313" key="2">
    <source>
        <dbReference type="EMBL" id="NWI20126.1"/>
    </source>
</evidence>
<dbReference type="InterPro" id="IPR026295">
    <property type="entry name" value="CCD81"/>
</dbReference>
<accession>A0A7K4KWT1</accession>
<organism evidence="2 3">
    <name type="scientific">Crypturellus soui</name>
    <dbReference type="NCBI Taxonomy" id="458187"/>
    <lineage>
        <taxon>Eukaryota</taxon>
        <taxon>Metazoa</taxon>
        <taxon>Chordata</taxon>
        <taxon>Craniata</taxon>
        <taxon>Vertebrata</taxon>
        <taxon>Euteleostomi</taxon>
        <taxon>Archelosauria</taxon>
        <taxon>Archosauria</taxon>
        <taxon>Dinosauria</taxon>
        <taxon>Saurischia</taxon>
        <taxon>Theropoda</taxon>
        <taxon>Coelurosauria</taxon>
        <taxon>Aves</taxon>
        <taxon>Palaeognathae</taxon>
        <taxon>Tinamiformes</taxon>
        <taxon>Tinamidae</taxon>
        <taxon>Crypturellus</taxon>
    </lineage>
</organism>
<dbReference type="Pfam" id="PF18289">
    <property type="entry name" value="HU-CCDC81_euk_2"/>
    <property type="match status" value="1"/>
</dbReference>
<gene>
    <name evidence="2" type="primary">Ccdc81_3</name>
    <name evidence="2" type="ORF">CRYSOU_R01409</name>
</gene>
<dbReference type="GO" id="GO:0005815">
    <property type="term" value="C:microtubule organizing center"/>
    <property type="evidence" value="ECO:0007669"/>
    <property type="project" value="TreeGrafter"/>
</dbReference>
<dbReference type="Proteomes" id="UP000545332">
    <property type="component" value="Unassembled WGS sequence"/>
</dbReference>
<dbReference type="OrthoDB" id="125906at2759"/>
<proteinExistence type="predicted"/>
<protein>
    <submittedName>
        <fullName evidence="2">CCD81 protein</fullName>
    </submittedName>
</protein>
<evidence type="ECO:0000313" key="3">
    <source>
        <dbReference type="Proteomes" id="UP000545332"/>
    </source>
</evidence>
<evidence type="ECO:0000259" key="1">
    <source>
        <dbReference type="Pfam" id="PF18289"/>
    </source>
</evidence>
<comment type="caution">
    <text evidence="2">The sequence shown here is derived from an EMBL/GenBank/DDBJ whole genome shotgun (WGS) entry which is preliminary data.</text>
</comment>
<feature type="non-terminal residue" evidence="2">
    <location>
        <position position="1"/>
    </location>
</feature>
<name>A0A7K4KWT1_9AVES</name>
<sequence length="140" mass="15767">GVLVEGLGTFCIVQEPVHLGEEGLLLVRRPIFKLGMKMVPVGSAVALTLSLCLADRIKIEPLNYQVLSLFISFPRHIIQDCVEETIRLFSFHLEKKHNVAFVFRDIGVLTCQGDTLYMMFYASCIKRLEKRASLIAALRS</sequence>
<dbReference type="AlphaFoldDB" id="A0A7K4KWT1"/>
<reference evidence="2 3" key="1">
    <citation type="submission" date="2019-09" db="EMBL/GenBank/DDBJ databases">
        <title>Bird 10,000 Genomes (B10K) Project - Family phase.</title>
        <authorList>
            <person name="Zhang G."/>
        </authorList>
    </citation>
    <scope>NUCLEOTIDE SEQUENCE [LARGE SCALE GENOMIC DNA]</scope>
    <source>
        <strain evidence="2">B10K-MSB-42743</strain>
        <tissue evidence="2">Heart</tissue>
    </source>
</reference>
<dbReference type="PANTHER" id="PTHR14362:SF2">
    <property type="entry name" value="COILED-COIL DOMAIN-CONTAINING PROTEIN 81"/>
    <property type="match status" value="1"/>
</dbReference>